<name>A0A4U0F019_9FLAO</name>
<gene>
    <name evidence="2" type="ORF">E5167_03720</name>
</gene>
<dbReference type="Proteomes" id="UP000307657">
    <property type="component" value="Unassembled WGS sequence"/>
</dbReference>
<keyword evidence="1" id="KW-0812">Transmembrane</keyword>
<dbReference type="InterPro" id="IPR011042">
    <property type="entry name" value="6-blade_b-propeller_TolB-like"/>
</dbReference>
<keyword evidence="1" id="KW-1133">Transmembrane helix</keyword>
<protein>
    <recommendedName>
        <fullName evidence="4">WD40-like Beta Propeller Repeat</fullName>
    </recommendedName>
</protein>
<dbReference type="RefSeq" id="WP_136841184.1">
    <property type="nucleotide sequence ID" value="NZ_SUPL01000002.1"/>
</dbReference>
<evidence type="ECO:0008006" key="4">
    <source>
        <dbReference type="Google" id="ProtNLM"/>
    </source>
</evidence>
<evidence type="ECO:0000256" key="1">
    <source>
        <dbReference type="SAM" id="Phobius"/>
    </source>
</evidence>
<dbReference type="AlphaFoldDB" id="A0A4U0F019"/>
<reference evidence="2 3" key="1">
    <citation type="submission" date="2019-04" db="EMBL/GenBank/DDBJ databases">
        <title>Lacinutrix sp. nov., isolated from marine water.</title>
        <authorList>
            <person name="Kim W."/>
        </authorList>
    </citation>
    <scope>NUCLEOTIDE SEQUENCE [LARGE SCALE GENOMIC DNA]</scope>
    <source>
        <strain evidence="2 3">CAU 1491</strain>
    </source>
</reference>
<keyword evidence="3" id="KW-1185">Reference proteome</keyword>
<dbReference type="Gene3D" id="2.120.10.30">
    <property type="entry name" value="TolB, C-terminal domain"/>
    <property type="match status" value="1"/>
</dbReference>
<organism evidence="2 3">
    <name type="scientific">Pontimicrobium aquaticum</name>
    <dbReference type="NCBI Taxonomy" id="2565367"/>
    <lineage>
        <taxon>Bacteria</taxon>
        <taxon>Pseudomonadati</taxon>
        <taxon>Bacteroidota</taxon>
        <taxon>Flavobacteriia</taxon>
        <taxon>Flavobacteriales</taxon>
        <taxon>Flavobacteriaceae</taxon>
        <taxon>Pontimicrobium</taxon>
    </lineage>
</organism>
<keyword evidence="1" id="KW-0472">Membrane</keyword>
<dbReference type="EMBL" id="SUPL01000002">
    <property type="protein sequence ID" value="TJY37064.1"/>
    <property type="molecule type" value="Genomic_DNA"/>
</dbReference>
<evidence type="ECO:0000313" key="2">
    <source>
        <dbReference type="EMBL" id="TJY37064.1"/>
    </source>
</evidence>
<sequence length="316" mass="36126">MNKIVKNKLQIFIALQISIALLMFFIINVSSQNSNTVVSKKGFLNSYLNRLDFSKGAVRLEPNLISTNKIEYNTSFNLRTETLYYTISSSDWSESNIIQSQFKNGKFLKPKKAMFGKQLYNSADVHIQSNGKYLYYVGDDGDIWRSKQKDNQWSKPEKLPETINSKAPEAYPMTTNSGNLYFSRPSRASSYDIYVAKFKNGKYEEAIKLPNTINSNLLESDAWVAPDESFMIFARKDDSNGFGVTDLFISFNDNGQWTKAKNLGKKYNSEGVDGSPWLSPDYKYMFLTSTRNSPNPKQFDGGLDLYVTKFNLNEFK</sequence>
<dbReference type="OrthoDB" id="9809364at2"/>
<evidence type="ECO:0000313" key="3">
    <source>
        <dbReference type="Proteomes" id="UP000307657"/>
    </source>
</evidence>
<accession>A0A4U0F019</accession>
<comment type="caution">
    <text evidence="2">The sequence shown here is derived from an EMBL/GenBank/DDBJ whole genome shotgun (WGS) entry which is preliminary data.</text>
</comment>
<proteinExistence type="predicted"/>
<dbReference type="SUPFAM" id="SSF82171">
    <property type="entry name" value="DPP6 N-terminal domain-like"/>
    <property type="match status" value="1"/>
</dbReference>
<feature type="transmembrane region" description="Helical" evidence="1">
    <location>
        <begin position="12"/>
        <end position="31"/>
    </location>
</feature>